<dbReference type="GO" id="GO:0003700">
    <property type="term" value="F:DNA-binding transcription factor activity"/>
    <property type="evidence" value="ECO:0007669"/>
    <property type="project" value="InterPro"/>
</dbReference>
<gene>
    <name evidence="1" type="ORF">A3F00_04945</name>
</gene>
<dbReference type="InterPro" id="IPR010921">
    <property type="entry name" value="Trp_repressor/repl_initiator"/>
</dbReference>
<dbReference type="PANTHER" id="PTHR40080:SF1">
    <property type="entry name" value="TRPR-LIKE PROTEIN YERC_YECD"/>
    <property type="match status" value="1"/>
</dbReference>
<evidence type="ECO:0000313" key="1">
    <source>
        <dbReference type="EMBL" id="OGE37584.1"/>
    </source>
</evidence>
<dbReference type="NCBIfam" id="TIGR02531">
    <property type="entry name" value="yecD_yerC"/>
    <property type="match status" value="1"/>
</dbReference>
<dbReference type="GO" id="GO:0043565">
    <property type="term" value="F:sequence-specific DNA binding"/>
    <property type="evidence" value="ECO:0007669"/>
    <property type="project" value="InterPro"/>
</dbReference>
<proteinExistence type="predicted"/>
<organism evidence="1 2">
    <name type="scientific">Candidatus Daviesbacteria bacterium RIFCSPHIGHO2_12_FULL_37_11</name>
    <dbReference type="NCBI Taxonomy" id="1797777"/>
    <lineage>
        <taxon>Bacteria</taxon>
        <taxon>Candidatus Daviesiibacteriota</taxon>
    </lineage>
</organism>
<dbReference type="InterPro" id="IPR038116">
    <property type="entry name" value="TrpR-like_sf"/>
</dbReference>
<dbReference type="Pfam" id="PF01371">
    <property type="entry name" value="Trp_repressor"/>
    <property type="match status" value="1"/>
</dbReference>
<sequence>MGQVSKRLISKEIADRIFDVFVKSFIKIRNVEDAQKLADDLFSPTERIMLAKRLAIAFLLMKGYEYREINKLLGVSTGTIASVNLSLQHGSKGYTTILERIAKEEQLEDFFMNMAEKLLSLPASVSKGGGAWRALKAEVQKKRFKKAAKTF</sequence>
<name>A0A1F5K9T1_9BACT</name>
<evidence type="ECO:0008006" key="3">
    <source>
        <dbReference type="Google" id="ProtNLM"/>
    </source>
</evidence>
<dbReference type="Proteomes" id="UP000176527">
    <property type="component" value="Unassembled WGS sequence"/>
</dbReference>
<dbReference type="PANTHER" id="PTHR40080">
    <property type="entry name" value="LMO1763 PROTEIN"/>
    <property type="match status" value="1"/>
</dbReference>
<reference evidence="1 2" key="1">
    <citation type="journal article" date="2016" name="Nat. Commun.">
        <title>Thousands of microbial genomes shed light on interconnected biogeochemical processes in an aquifer system.</title>
        <authorList>
            <person name="Anantharaman K."/>
            <person name="Brown C.T."/>
            <person name="Hug L.A."/>
            <person name="Sharon I."/>
            <person name="Castelle C.J."/>
            <person name="Probst A.J."/>
            <person name="Thomas B.C."/>
            <person name="Singh A."/>
            <person name="Wilkins M.J."/>
            <person name="Karaoz U."/>
            <person name="Brodie E.L."/>
            <person name="Williams K.H."/>
            <person name="Hubbard S.S."/>
            <person name="Banfield J.F."/>
        </authorList>
    </citation>
    <scope>NUCLEOTIDE SEQUENCE [LARGE SCALE GENOMIC DNA]</scope>
</reference>
<dbReference type="EMBL" id="MFDE01000039">
    <property type="protein sequence ID" value="OGE37584.1"/>
    <property type="molecule type" value="Genomic_DNA"/>
</dbReference>
<dbReference type="Gene3D" id="1.10.1270.10">
    <property type="entry name" value="TrpR-like"/>
    <property type="match status" value="1"/>
</dbReference>
<dbReference type="SUPFAM" id="SSF48295">
    <property type="entry name" value="TrpR-like"/>
    <property type="match status" value="1"/>
</dbReference>
<dbReference type="InterPro" id="IPR000831">
    <property type="entry name" value="Trp_repress"/>
</dbReference>
<dbReference type="AlphaFoldDB" id="A0A1F5K9T1"/>
<comment type="caution">
    <text evidence="1">The sequence shown here is derived from an EMBL/GenBank/DDBJ whole genome shotgun (WGS) entry which is preliminary data.</text>
</comment>
<evidence type="ECO:0000313" key="2">
    <source>
        <dbReference type="Proteomes" id="UP000176527"/>
    </source>
</evidence>
<dbReference type="InterPro" id="IPR013368">
    <property type="entry name" value="YecD_YerC"/>
</dbReference>
<accession>A0A1F5K9T1</accession>
<protein>
    <recommendedName>
        <fullName evidence="3">TrpR like protein, YerC/YecD</fullName>
    </recommendedName>
</protein>